<comment type="subcellular location">
    <subcellularLocation>
        <location evidence="3">Cytoplasm</location>
    </subcellularLocation>
</comment>
<proteinExistence type="inferred from homology"/>
<dbReference type="FunFam" id="3.30.1360.40:FF:000001">
    <property type="entry name" value="Ribosome-recycling factor"/>
    <property type="match status" value="1"/>
</dbReference>
<sequence length="182" mass="20638">MNTADLRAKLLKSIDFLKSELNQLRTGRPSPSLIENIQVEAYDTKMTVKELGSISVLDSQNLSISVWDKSLLKVIAGAIRESELKLNPVVDGDIVRVPLPALTEERRKDLVKLVSSKVEETKSAIRSIRQDFMKEIDKAFTDKEMGEDEKFTSKEEVEKVVKEFVEESDELGENKKEEILKV</sequence>
<dbReference type="GO" id="GO:0005737">
    <property type="term" value="C:cytoplasm"/>
    <property type="evidence" value="ECO:0007669"/>
    <property type="project" value="UniProtKB-SubCell"/>
</dbReference>
<evidence type="ECO:0000259" key="4">
    <source>
        <dbReference type="Pfam" id="PF01765"/>
    </source>
</evidence>
<comment type="caution">
    <text evidence="5">The sequence shown here is derived from an EMBL/GenBank/DDBJ whole genome shotgun (WGS) entry which is preliminary data.</text>
</comment>
<dbReference type="Proteomes" id="UP000177371">
    <property type="component" value="Unassembled WGS sequence"/>
</dbReference>
<evidence type="ECO:0000313" key="5">
    <source>
        <dbReference type="EMBL" id="OGC51959.1"/>
    </source>
</evidence>
<dbReference type="GO" id="GO:0043023">
    <property type="term" value="F:ribosomal large subunit binding"/>
    <property type="evidence" value="ECO:0007669"/>
    <property type="project" value="TreeGrafter"/>
</dbReference>
<dbReference type="InterPro" id="IPR036191">
    <property type="entry name" value="RRF_sf"/>
</dbReference>
<name>A0A1F4V486_UNCKA</name>
<evidence type="ECO:0000313" key="6">
    <source>
        <dbReference type="Proteomes" id="UP000177371"/>
    </source>
</evidence>
<evidence type="ECO:0000256" key="2">
    <source>
        <dbReference type="ARBA" id="ARBA00022917"/>
    </source>
</evidence>
<comment type="similarity">
    <text evidence="1 3">Belongs to the RRF family.</text>
</comment>
<comment type="function">
    <text evidence="3">Responsible for the release of ribosomes from messenger RNA at the termination of protein biosynthesis. May increase the efficiency of translation by recycling ribosomes from one round of translation to another.</text>
</comment>
<dbReference type="Gene3D" id="3.30.1360.40">
    <property type="match status" value="1"/>
</dbReference>
<accession>A0A1F4V486</accession>
<evidence type="ECO:0000256" key="3">
    <source>
        <dbReference type="HAMAP-Rule" id="MF_00040"/>
    </source>
</evidence>
<dbReference type="InterPro" id="IPR002661">
    <property type="entry name" value="Ribosome_recyc_fac"/>
</dbReference>
<dbReference type="Gene3D" id="1.10.132.20">
    <property type="entry name" value="Ribosome-recycling factor"/>
    <property type="match status" value="1"/>
</dbReference>
<dbReference type="STRING" id="1802610.A2W32_02010"/>
<dbReference type="NCBIfam" id="TIGR00496">
    <property type="entry name" value="frr"/>
    <property type="match status" value="1"/>
</dbReference>
<feature type="domain" description="Ribosome recycling factor" evidence="4">
    <location>
        <begin position="17"/>
        <end position="180"/>
    </location>
</feature>
<dbReference type="AlphaFoldDB" id="A0A1F4V486"/>
<protein>
    <recommendedName>
        <fullName evidence="3">Ribosome-recycling factor</fullName>
        <shortName evidence="3">RRF</shortName>
    </recommendedName>
    <alternativeName>
        <fullName evidence="3">Ribosome-releasing factor</fullName>
    </alternativeName>
</protein>
<gene>
    <name evidence="3" type="primary">frr</name>
    <name evidence="5" type="ORF">A2W32_02010</name>
</gene>
<dbReference type="InterPro" id="IPR023584">
    <property type="entry name" value="Ribosome_recyc_fac_dom"/>
</dbReference>
<dbReference type="PANTHER" id="PTHR20982">
    <property type="entry name" value="RIBOSOME RECYCLING FACTOR"/>
    <property type="match status" value="1"/>
</dbReference>
<keyword evidence="2 3" id="KW-0648">Protein biosynthesis</keyword>
<dbReference type="SUPFAM" id="SSF55194">
    <property type="entry name" value="Ribosome recycling factor, RRF"/>
    <property type="match status" value="1"/>
</dbReference>
<dbReference type="GO" id="GO:0006415">
    <property type="term" value="P:translational termination"/>
    <property type="evidence" value="ECO:0007669"/>
    <property type="project" value="UniProtKB-UniRule"/>
</dbReference>
<dbReference type="PANTHER" id="PTHR20982:SF3">
    <property type="entry name" value="MITOCHONDRIAL RIBOSOME RECYCLING FACTOR PSEUDO 1"/>
    <property type="match status" value="1"/>
</dbReference>
<reference evidence="5 6" key="1">
    <citation type="journal article" date="2016" name="Nat. Commun.">
        <title>Thousands of microbial genomes shed light on interconnected biogeochemical processes in an aquifer system.</title>
        <authorList>
            <person name="Anantharaman K."/>
            <person name="Brown C.T."/>
            <person name="Hug L.A."/>
            <person name="Sharon I."/>
            <person name="Castelle C.J."/>
            <person name="Probst A.J."/>
            <person name="Thomas B.C."/>
            <person name="Singh A."/>
            <person name="Wilkins M.J."/>
            <person name="Karaoz U."/>
            <person name="Brodie E.L."/>
            <person name="Williams K.H."/>
            <person name="Hubbard S.S."/>
            <person name="Banfield J.F."/>
        </authorList>
    </citation>
    <scope>NUCLEOTIDE SEQUENCE [LARGE SCALE GENOMIC DNA]</scope>
</reference>
<dbReference type="EMBL" id="MEUT01000007">
    <property type="protein sequence ID" value="OGC51959.1"/>
    <property type="molecule type" value="Genomic_DNA"/>
</dbReference>
<evidence type="ECO:0000256" key="1">
    <source>
        <dbReference type="ARBA" id="ARBA00005912"/>
    </source>
</evidence>
<dbReference type="Pfam" id="PF01765">
    <property type="entry name" value="RRF"/>
    <property type="match status" value="1"/>
</dbReference>
<dbReference type="HAMAP" id="MF_00040">
    <property type="entry name" value="RRF"/>
    <property type="match status" value="1"/>
</dbReference>
<keyword evidence="3" id="KW-0963">Cytoplasm</keyword>
<organism evidence="5 6">
    <name type="scientific">candidate division WWE3 bacterium RBG_16_37_10</name>
    <dbReference type="NCBI Taxonomy" id="1802610"/>
    <lineage>
        <taxon>Bacteria</taxon>
        <taxon>Katanobacteria</taxon>
    </lineage>
</organism>